<protein>
    <recommendedName>
        <fullName evidence="2">DUF2231 domain-containing protein</fullName>
    </recommendedName>
</protein>
<proteinExistence type="predicted"/>
<keyword evidence="1" id="KW-1133">Transmembrane helix</keyword>
<keyword evidence="4" id="KW-1185">Reference proteome</keyword>
<reference evidence="3 4" key="2">
    <citation type="journal article" date="2016" name="Genome Announc.">
        <title>Complete Genome Sequence of Sphingopyxis macrogoltabida Strain 203N (NBRC 111659), a Polyethylene Glycol Degrader.</title>
        <authorList>
            <person name="Ohtsubo Y."/>
            <person name="Nonoyama S."/>
            <person name="Nagata Y."/>
            <person name="Numata M."/>
            <person name="Tsuchikane K."/>
            <person name="Hosoyama A."/>
            <person name="Yamazoe A."/>
            <person name="Tsuda M."/>
            <person name="Fujita N."/>
            <person name="Kawai F."/>
        </authorList>
    </citation>
    <scope>NUCLEOTIDE SEQUENCE [LARGE SCALE GENOMIC DNA]</scope>
    <source>
        <strain evidence="3 4">203N</strain>
    </source>
</reference>
<dbReference type="RefSeq" id="WP_054733381.1">
    <property type="nucleotide sequence ID" value="NZ_CP009429.1"/>
</dbReference>
<accession>A0AAC8YZZ2</accession>
<dbReference type="Proteomes" id="UP000076088">
    <property type="component" value="Chromosome"/>
</dbReference>
<dbReference type="InterPro" id="IPR019251">
    <property type="entry name" value="DUF2231_TM"/>
</dbReference>
<keyword evidence="1" id="KW-0472">Membrane</keyword>
<name>A0AAC8YZZ2_SPHMC</name>
<feature type="transmembrane region" description="Helical" evidence="1">
    <location>
        <begin position="114"/>
        <end position="140"/>
    </location>
</feature>
<feature type="transmembrane region" description="Helical" evidence="1">
    <location>
        <begin position="21"/>
        <end position="44"/>
    </location>
</feature>
<evidence type="ECO:0000259" key="2">
    <source>
        <dbReference type="Pfam" id="PF09990"/>
    </source>
</evidence>
<feature type="transmembrane region" description="Helical" evidence="1">
    <location>
        <begin position="90"/>
        <end position="108"/>
    </location>
</feature>
<dbReference type="Pfam" id="PF09990">
    <property type="entry name" value="DUF2231"/>
    <property type="match status" value="1"/>
</dbReference>
<sequence>MATAPSPFTDPPYRRHAPHPLHAILLAFPVALFSSALLSDITYLNSAEMQWSNFSAWLITGGLIFGAPVLLWSAIALFRDRKRPTQTPAVAYFLLILVMWIAGLVNAFKHSQDAWSSVGTTGVTLSVLSTLAAIAAAWLLHAVKEPRA</sequence>
<organism evidence="3 4">
    <name type="scientific">Sphingopyxis macrogoltabida</name>
    <name type="common">Sphingomonas macrogoltabidus</name>
    <dbReference type="NCBI Taxonomy" id="33050"/>
    <lineage>
        <taxon>Bacteria</taxon>
        <taxon>Pseudomonadati</taxon>
        <taxon>Pseudomonadota</taxon>
        <taxon>Alphaproteobacteria</taxon>
        <taxon>Sphingomonadales</taxon>
        <taxon>Sphingomonadaceae</taxon>
        <taxon>Sphingopyxis</taxon>
    </lineage>
</organism>
<feature type="transmembrane region" description="Helical" evidence="1">
    <location>
        <begin position="56"/>
        <end position="78"/>
    </location>
</feature>
<evidence type="ECO:0000256" key="1">
    <source>
        <dbReference type="SAM" id="Phobius"/>
    </source>
</evidence>
<dbReference type="EMBL" id="CP013344">
    <property type="protein sequence ID" value="AMU89094.1"/>
    <property type="molecule type" value="Genomic_DNA"/>
</dbReference>
<feature type="domain" description="DUF2231" evidence="2">
    <location>
        <begin position="19"/>
        <end position="139"/>
    </location>
</feature>
<reference evidence="4" key="1">
    <citation type="submission" date="2015-11" db="EMBL/GenBank/DDBJ databases">
        <title>Complete genome sequence of a polyethylene-glycol degrader Sphingopyxis macrogoltabida 203N (NBRC 111659).</title>
        <authorList>
            <person name="Yoshiyuki O."/>
            <person name="Shouta N."/>
            <person name="Nagata Y."/>
            <person name="Numata M."/>
            <person name="Tsuchikane K."/>
            <person name="Hosoyama A."/>
            <person name="Yamazoe A."/>
            <person name="Tsuda M."/>
            <person name="Fujita N."/>
            <person name="Kawai F."/>
        </authorList>
    </citation>
    <scope>NUCLEOTIDE SEQUENCE [LARGE SCALE GENOMIC DNA]</scope>
    <source>
        <strain evidence="4">203N</strain>
    </source>
</reference>
<dbReference type="KEGG" id="smaz:LH19_11240"/>
<evidence type="ECO:0000313" key="4">
    <source>
        <dbReference type="Proteomes" id="UP000076088"/>
    </source>
</evidence>
<dbReference type="AlphaFoldDB" id="A0AAC8YZZ2"/>
<keyword evidence="1" id="KW-0812">Transmembrane</keyword>
<evidence type="ECO:0000313" key="3">
    <source>
        <dbReference type="EMBL" id="AMU89094.1"/>
    </source>
</evidence>
<gene>
    <name evidence="3" type="ORF">ATM17_08595</name>
</gene>